<protein>
    <submittedName>
        <fullName evidence="1">Uncharacterized protein</fullName>
    </submittedName>
</protein>
<proteinExistence type="predicted"/>
<organism evidence="1 2">
    <name type="scientific">Corchorus capsularis</name>
    <name type="common">Jute</name>
    <dbReference type="NCBI Taxonomy" id="210143"/>
    <lineage>
        <taxon>Eukaryota</taxon>
        <taxon>Viridiplantae</taxon>
        <taxon>Streptophyta</taxon>
        <taxon>Embryophyta</taxon>
        <taxon>Tracheophyta</taxon>
        <taxon>Spermatophyta</taxon>
        <taxon>Magnoliopsida</taxon>
        <taxon>eudicotyledons</taxon>
        <taxon>Gunneridae</taxon>
        <taxon>Pentapetalae</taxon>
        <taxon>rosids</taxon>
        <taxon>malvids</taxon>
        <taxon>Malvales</taxon>
        <taxon>Malvaceae</taxon>
        <taxon>Grewioideae</taxon>
        <taxon>Apeibeae</taxon>
        <taxon>Corchorus</taxon>
    </lineage>
</organism>
<dbReference type="Gramene" id="OMO76093">
    <property type="protein sequence ID" value="OMO76093"/>
    <property type="gene ID" value="CCACVL1_15924"/>
</dbReference>
<sequence>MGFRGLRDCGKFCNATKEENRR</sequence>
<dbReference type="Proteomes" id="UP000188268">
    <property type="component" value="Unassembled WGS sequence"/>
</dbReference>
<evidence type="ECO:0000313" key="1">
    <source>
        <dbReference type="EMBL" id="OMO76093.1"/>
    </source>
</evidence>
<dbReference type="AlphaFoldDB" id="A0A1R3I0I3"/>
<comment type="caution">
    <text evidence="1">The sequence shown here is derived from an EMBL/GenBank/DDBJ whole genome shotgun (WGS) entry which is preliminary data.</text>
</comment>
<keyword evidence="2" id="KW-1185">Reference proteome</keyword>
<reference evidence="1 2" key="1">
    <citation type="submission" date="2013-09" db="EMBL/GenBank/DDBJ databases">
        <title>Corchorus capsularis genome sequencing.</title>
        <authorList>
            <person name="Alam M."/>
            <person name="Haque M.S."/>
            <person name="Islam M.S."/>
            <person name="Emdad E.M."/>
            <person name="Islam M.M."/>
            <person name="Ahmed B."/>
            <person name="Halim A."/>
            <person name="Hossen Q.M.M."/>
            <person name="Hossain M.Z."/>
            <person name="Ahmed R."/>
            <person name="Khan M.M."/>
            <person name="Islam R."/>
            <person name="Rashid M.M."/>
            <person name="Khan S.A."/>
            <person name="Rahman M.S."/>
            <person name="Alam M."/>
        </authorList>
    </citation>
    <scope>NUCLEOTIDE SEQUENCE [LARGE SCALE GENOMIC DNA]</scope>
    <source>
        <strain evidence="2">cv. CVL-1</strain>
        <tissue evidence="1">Whole seedling</tissue>
    </source>
</reference>
<gene>
    <name evidence="1" type="ORF">CCACVL1_15924</name>
</gene>
<name>A0A1R3I0I3_COCAP</name>
<dbReference type="EMBL" id="AWWV01010902">
    <property type="protein sequence ID" value="OMO76093.1"/>
    <property type="molecule type" value="Genomic_DNA"/>
</dbReference>
<evidence type="ECO:0000313" key="2">
    <source>
        <dbReference type="Proteomes" id="UP000188268"/>
    </source>
</evidence>
<accession>A0A1R3I0I3</accession>